<feature type="compositionally biased region" description="Low complexity" evidence="2">
    <location>
        <begin position="225"/>
        <end position="239"/>
    </location>
</feature>
<dbReference type="EMBL" id="DS999641">
    <property type="protein sequence ID" value="EFE65761.2"/>
    <property type="molecule type" value="Genomic_DNA"/>
</dbReference>
<evidence type="ECO:0000313" key="3">
    <source>
        <dbReference type="EMBL" id="EFE65761.2"/>
    </source>
</evidence>
<dbReference type="eggNOG" id="ENOG5032CH8">
    <property type="taxonomic scope" value="Bacteria"/>
</dbReference>
<feature type="compositionally biased region" description="Low complexity" evidence="2">
    <location>
        <begin position="52"/>
        <end position="69"/>
    </location>
</feature>
<feature type="compositionally biased region" description="Polar residues" evidence="2">
    <location>
        <begin position="70"/>
        <end position="80"/>
    </location>
</feature>
<evidence type="ECO:0000256" key="1">
    <source>
        <dbReference type="SAM" id="Coils"/>
    </source>
</evidence>
<evidence type="ECO:0000256" key="2">
    <source>
        <dbReference type="SAM" id="MobiDB-lite"/>
    </source>
</evidence>
<feature type="coiled-coil region" evidence="1">
    <location>
        <begin position="140"/>
        <end position="174"/>
    </location>
</feature>
<protein>
    <submittedName>
        <fullName evidence="3">Predicted protein</fullName>
    </submittedName>
</protein>
<evidence type="ECO:0000313" key="4">
    <source>
        <dbReference type="Proteomes" id="UP000003824"/>
    </source>
</evidence>
<feature type="region of interest" description="Disordered" evidence="2">
    <location>
        <begin position="1"/>
        <end position="107"/>
    </location>
</feature>
<feature type="compositionally biased region" description="Low complexity" evidence="2">
    <location>
        <begin position="208"/>
        <end position="217"/>
    </location>
</feature>
<organism evidence="3 4">
    <name type="scientific">Streptomyces viridosporus (strain ATCC 14672 / DSM 40746 / JCM 4963 / KCTC 9882 / NRRL B-12104 / FH 1290)</name>
    <name type="common">Streptomyces ghanaensis</name>
    <dbReference type="NCBI Taxonomy" id="566461"/>
    <lineage>
        <taxon>Bacteria</taxon>
        <taxon>Bacillati</taxon>
        <taxon>Actinomycetota</taxon>
        <taxon>Actinomycetes</taxon>
        <taxon>Kitasatosporales</taxon>
        <taxon>Streptomycetaceae</taxon>
        <taxon>Streptomyces</taxon>
    </lineage>
</organism>
<gene>
    <name evidence="3" type="ORF">SSFG_01015</name>
</gene>
<accession>D6A4C1</accession>
<sequence length="249" mass="26196">MGVRGQGRLHRARPPLISSSGVLVASANRISPASAGSGGRAGHGPFSCSERGGTVQDTADTTQAAGQSDVSTTDIAQQPDVQPGGGTQDTSANQQSQGADPWADPEAARKEIEKLRRESASWRTKYREAEPQLTEYQQWQESQKTEQQKLLDAKEAAERQLNDLQATNARLMAAATHNIPPDLIDLLGSGSADEINARAEVLAERLKASAPAAAPASQRPVEALTPGAATASGSATASPDEWIRRLAGR</sequence>
<dbReference type="Proteomes" id="UP000003824">
    <property type="component" value="Unassembled WGS sequence"/>
</dbReference>
<proteinExistence type="predicted"/>
<dbReference type="AlphaFoldDB" id="D6A4C1"/>
<feature type="compositionally biased region" description="Polar residues" evidence="2">
    <location>
        <begin position="88"/>
        <end position="98"/>
    </location>
</feature>
<keyword evidence="1" id="KW-0175">Coiled coil</keyword>
<feature type="region of interest" description="Disordered" evidence="2">
    <location>
        <begin position="208"/>
        <end position="249"/>
    </location>
</feature>
<reference evidence="4" key="1">
    <citation type="submission" date="2008-12" db="EMBL/GenBank/DDBJ databases">
        <title>Annotation of Streptomyces ghanaensis ATCC 14672.</title>
        <authorList>
            <consortium name="The Broad Institute Genome Sequencing Platform"/>
            <consortium name="Broad Institute Microbial Sequencing Center"/>
            <person name="Fischbach M."/>
            <person name="Ward D."/>
            <person name="Young S."/>
            <person name="Kodira C.D."/>
            <person name="Zeng Q."/>
            <person name="Koehrsen M."/>
            <person name="Godfrey P."/>
            <person name="Alvarado L."/>
            <person name="Berlin A.M."/>
            <person name="Borenstein D."/>
            <person name="Chen Z."/>
            <person name="Engels R."/>
            <person name="Freedman E."/>
            <person name="Gellesch M."/>
            <person name="Goldberg J."/>
            <person name="Griggs A."/>
            <person name="Gujja S."/>
            <person name="Heiman D.I."/>
            <person name="Hepburn T.A."/>
            <person name="Howarth C."/>
            <person name="Jen D."/>
            <person name="Larson L."/>
            <person name="Lewis B."/>
            <person name="Mehta T."/>
            <person name="Park D."/>
            <person name="Pearson M."/>
            <person name="Roberts A."/>
            <person name="Saif S."/>
            <person name="Shea T.D."/>
            <person name="Shenoy N."/>
            <person name="Sisk P."/>
            <person name="Stolte C."/>
            <person name="Sykes S.N."/>
            <person name="Walk T."/>
            <person name="White J."/>
            <person name="Yandava C."/>
            <person name="Straight P."/>
            <person name="Clardy J."/>
            <person name="Hung D."/>
            <person name="Kolter R."/>
            <person name="Mekalanos J."/>
            <person name="Walker S."/>
            <person name="Walsh C.T."/>
            <person name="Wieland B.L.C."/>
            <person name="Ilzarbe M."/>
            <person name="Galagan J."/>
            <person name="Nusbaum C."/>
            <person name="Birren B."/>
        </authorList>
    </citation>
    <scope>NUCLEOTIDE SEQUENCE [LARGE SCALE GENOMIC DNA]</scope>
    <source>
        <strain evidence="4">ATCC 14672 / DSM 40746 / JCM 4963 / KCTC 9882 / NRRL B-12104 / FH 1290</strain>
    </source>
</reference>
<name>D6A4C1_STRV1</name>